<keyword evidence="2" id="KW-1185">Reference proteome</keyword>
<protein>
    <submittedName>
        <fullName evidence="1">Uncharacterized protein</fullName>
    </submittedName>
</protein>
<dbReference type="Proteomes" id="UP000016702">
    <property type="component" value="Chromosome"/>
</dbReference>
<evidence type="ECO:0000313" key="1">
    <source>
        <dbReference type="EMBL" id="BAN56845.1"/>
    </source>
</evidence>
<accession>A0ABM7EM14</accession>
<gene>
    <name evidence="1" type="ORF">PP4_49920</name>
</gene>
<proteinExistence type="predicted"/>
<organism evidence="1 2">
    <name type="scientific">Pseudomonas putida NBRC 14164</name>
    <dbReference type="NCBI Taxonomy" id="1211579"/>
    <lineage>
        <taxon>Bacteria</taxon>
        <taxon>Pseudomonadati</taxon>
        <taxon>Pseudomonadota</taxon>
        <taxon>Gammaproteobacteria</taxon>
        <taxon>Pseudomonadales</taxon>
        <taxon>Pseudomonadaceae</taxon>
        <taxon>Pseudomonas</taxon>
    </lineage>
</organism>
<name>A0ABM7EM14_PSEPU</name>
<reference evidence="1 2" key="1">
    <citation type="journal article" date="2014" name="Genome Announc.">
        <title>The Complete Genome Sequence of Pseudomonas putida NBRC 14164T Confirms High Intraspecies Variation.</title>
        <authorList>
            <person name="Ohji S."/>
            <person name="Yamazoe A."/>
            <person name="Hosoyama A."/>
            <person name="Tsuchikane K."/>
            <person name="Ezaki T."/>
            <person name="Fujita N."/>
        </authorList>
    </citation>
    <scope>NUCLEOTIDE SEQUENCE [LARGE SCALE GENOMIC DNA]</scope>
    <source>
        <strain evidence="1 2">NBRC 14164</strain>
    </source>
</reference>
<dbReference type="EMBL" id="AP013070">
    <property type="protein sequence ID" value="BAN56845.1"/>
    <property type="molecule type" value="Genomic_DNA"/>
</dbReference>
<evidence type="ECO:0000313" key="2">
    <source>
        <dbReference type="Proteomes" id="UP000016702"/>
    </source>
</evidence>
<sequence length="156" mass="17579">MVRLGPIYDNDEVSRVPVKQPWYDTTKSPLYGLFDQPLLGNNITKYLNIEKTSLMNEYFPVFSAHNSLTLANSKQLTLSSALKAGVENATIVKKKYQGVITEHDARAMLERKGKATRAGYIYGDNQIAISISRIRSRVDTDIFAMDPENFGDLLFL</sequence>